<sequence length="756" mass="83144">MYIDFYIDGYMQYKAKFDLLISQDTVMPYQPDEYQHVKYLWEDHIADELSPVDNLVYRSNKLGEDQRITNTGGGNTSAKLMETDPLTGEQVEVLWVKGSGGDLRTSTRENFSSLYEGKLQALDEVYQAYPDKGYKSAGEDRMVGMFKHCNFCLNPRASSIDTPLHSMIDEKHVDHLHPNAVISVASCKDQKALTETIWGGKLAYVPWMRPGWEAARLCEETYEENPDIVGILLGQHGHTNWAGESKSCYETSLWVIETAARYIEEHDKGEMTFGGQKYAPLDESSRTRLLTEFLPVARGMISTEVKFIATVQTDDATLRFVNSVDAPRLAALGTSCPDHFLRTKIKPLLVDFDPQNDDFEQLVDKFKAGLQQYREDYIAYYESCKHEDSPAMRDPSPTVILIPGIGMIAWGKNKSESRVTAEFYNCAIEVMRGAEAISEYTALPAQEAFDIEYWALEEAKLQRMPAEKSLARDVVVVIGAGDGIGKATAHRVAREGAHVVCADLNYTNAEKTAAELTDIYGQGIGVAGSGISACGPAIALQVDITKRETVECLFSQVLLAYGGIDKVIVTAGVFVAEGADMAKNDQIFDLSFGVNVKGGYVVASEAQKIWQSQGLKGAMVLTTSVNGAVSKKGSLAYDTSKAAANHLVRELAVTLSPLINVNALAPATVVQGSNMFPRDRVISSLTKYNIAFSADESTEALRNKLAEFYAQRTLTKQPITPDDQAEAAYLLISGQLSKTTGQVISVDGGLHEAFLR</sequence>
<dbReference type="PANTHER" id="PTHR43008">
    <property type="entry name" value="BENZIL REDUCTASE"/>
    <property type="match status" value="1"/>
</dbReference>
<organism evidence="4 5">
    <name type="scientific">Alteromonas oceani</name>
    <dbReference type="NCBI Taxonomy" id="2071609"/>
    <lineage>
        <taxon>Bacteria</taxon>
        <taxon>Pseudomonadati</taxon>
        <taxon>Pseudomonadota</taxon>
        <taxon>Gammaproteobacteria</taxon>
        <taxon>Alteromonadales</taxon>
        <taxon>Alteromonadaceae</taxon>
        <taxon>Alteromonas/Salinimonas group</taxon>
        <taxon>Alteromonas</taxon>
    </lineage>
</organism>
<dbReference type="InterPro" id="IPR036409">
    <property type="entry name" value="Aldolase_II/adducin_N_sf"/>
</dbReference>
<evidence type="ECO:0000256" key="2">
    <source>
        <dbReference type="ARBA" id="ARBA00023002"/>
    </source>
</evidence>
<dbReference type="SUPFAM" id="SSF51735">
    <property type="entry name" value="NAD(P)-binding Rossmann-fold domains"/>
    <property type="match status" value="1"/>
</dbReference>
<name>A0ABV7JX45_9ALTE</name>
<dbReference type="SMART" id="SM01007">
    <property type="entry name" value="Aldolase_II"/>
    <property type="match status" value="1"/>
</dbReference>
<feature type="domain" description="Class II aldolase/adducin N-terminal" evidence="3">
    <location>
        <begin position="54"/>
        <end position="263"/>
    </location>
</feature>
<comment type="caution">
    <text evidence="4">The sequence shown here is derived from an EMBL/GenBank/DDBJ whole genome shotgun (WGS) entry which is preliminary data.</text>
</comment>
<dbReference type="PRINTS" id="PR00081">
    <property type="entry name" value="GDHRDH"/>
</dbReference>
<dbReference type="Pfam" id="PF00106">
    <property type="entry name" value="adh_short"/>
    <property type="match status" value="1"/>
</dbReference>
<evidence type="ECO:0000313" key="5">
    <source>
        <dbReference type="Proteomes" id="UP001595477"/>
    </source>
</evidence>
<dbReference type="Gene3D" id="3.40.50.720">
    <property type="entry name" value="NAD(P)-binding Rossmann-like Domain"/>
    <property type="match status" value="1"/>
</dbReference>
<proteinExistence type="inferred from homology"/>
<dbReference type="Gene3D" id="3.40.225.10">
    <property type="entry name" value="Class II aldolase/adducin N-terminal domain"/>
    <property type="match status" value="1"/>
</dbReference>
<keyword evidence="2" id="KW-0560">Oxidoreductase</keyword>
<gene>
    <name evidence="4" type="ORF">ACFOEW_12695</name>
</gene>
<dbReference type="Proteomes" id="UP001595477">
    <property type="component" value="Unassembled WGS sequence"/>
</dbReference>
<dbReference type="PANTHER" id="PTHR43008:SF4">
    <property type="entry name" value="CHAIN DEHYDROGENASE, PUTATIVE (AFU_ORTHOLOGUE AFUA_4G08710)-RELATED"/>
    <property type="match status" value="1"/>
</dbReference>
<accession>A0ABV7JX45</accession>
<protein>
    <submittedName>
        <fullName evidence="4">Bifunctional rhamnulose-1-phosphate aldolase/short-chain dehydrogenase</fullName>
    </submittedName>
</protein>
<dbReference type="InterPro" id="IPR001303">
    <property type="entry name" value="Aldolase_II/adducin_N"/>
</dbReference>
<evidence type="ECO:0000313" key="4">
    <source>
        <dbReference type="EMBL" id="MFC3202670.1"/>
    </source>
</evidence>
<dbReference type="NCBIfam" id="TIGR02632">
    <property type="entry name" value="RhaD_aldol-ADH"/>
    <property type="match status" value="1"/>
</dbReference>
<dbReference type="InterPro" id="IPR036291">
    <property type="entry name" value="NAD(P)-bd_dom_sf"/>
</dbReference>
<evidence type="ECO:0000256" key="1">
    <source>
        <dbReference type="ARBA" id="ARBA00006484"/>
    </source>
</evidence>
<comment type="similarity">
    <text evidence="1">Belongs to the short-chain dehydrogenases/reductases (SDR) family.</text>
</comment>
<dbReference type="EMBL" id="JBHRSX010000029">
    <property type="protein sequence ID" value="MFC3202670.1"/>
    <property type="molecule type" value="Genomic_DNA"/>
</dbReference>
<dbReference type="RefSeq" id="WP_377908138.1">
    <property type="nucleotide sequence ID" value="NZ_JBHRSX010000029.1"/>
</dbReference>
<dbReference type="NCBIfam" id="NF006189">
    <property type="entry name" value="PRK08324.1-3"/>
    <property type="match status" value="1"/>
</dbReference>
<dbReference type="SUPFAM" id="SSF53639">
    <property type="entry name" value="AraD/HMP-PK domain-like"/>
    <property type="match status" value="1"/>
</dbReference>
<reference evidence="5" key="1">
    <citation type="journal article" date="2019" name="Int. J. Syst. Evol. Microbiol.">
        <title>The Global Catalogue of Microorganisms (GCM) 10K type strain sequencing project: providing services to taxonomists for standard genome sequencing and annotation.</title>
        <authorList>
            <consortium name="The Broad Institute Genomics Platform"/>
            <consortium name="The Broad Institute Genome Sequencing Center for Infectious Disease"/>
            <person name="Wu L."/>
            <person name="Ma J."/>
        </authorList>
    </citation>
    <scope>NUCLEOTIDE SEQUENCE [LARGE SCALE GENOMIC DNA]</scope>
    <source>
        <strain evidence="5">KCTC 52449</strain>
    </source>
</reference>
<evidence type="ECO:0000259" key="3">
    <source>
        <dbReference type="SMART" id="SM01007"/>
    </source>
</evidence>
<keyword evidence="5" id="KW-1185">Reference proteome</keyword>
<dbReference type="InterPro" id="IPR002347">
    <property type="entry name" value="SDR_fam"/>
</dbReference>
<dbReference type="InterPro" id="IPR013454">
    <property type="entry name" value="Bifunc_RhaD/ADH"/>
</dbReference>
<dbReference type="Pfam" id="PF00596">
    <property type="entry name" value="Aldolase_II"/>
    <property type="match status" value="1"/>
</dbReference>